<sequence length="37" mass="4464">MSEMCMMIWRRGINPSSMKSWDYISIYYPGDFKIKPT</sequence>
<proteinExistence type="predicted"/>
<reference evidence="1 2" key="1">
    <citation type="submission" date="2016-10" db="EMBL/GenBank/DDBJ databases">
        <title>Comparative genomics of Bacillus thuringiensis reveals a path to pathogens against multiple invertebrate hosts.</title>
        <authorList>
            <person name="Zheng J."/>
            <person name="Gao Q."/>
            <person name="Liu H."/>
            <person name="Peng D."/>
            <person name="Ruan L."/>
            <person name="Sun M."/>
        </authorList>
    </citation>
    <scope>NUCLEOTIDE SEQUENCE [LARGE SCALE GENOMIC DNA]</scope>
    <source>
        <strain evidence="1">BGSC 4W1</strain>
    </source>
</reference>
<evidence type="ECO:0000313" key="2">
    <source>
        <dbReference type="Proteomes" id="UP000195087"/>
    </source>
</evidence>
<dbReference type="AlphaFoldDB" id="A0A9X6PMU9"/>
<name>A0A9X6PMU9_BACUK</name>
<organism evidence="1 2">
    <name type="scientific">Bacillus thuringiensis serovar kumamotoensis</name>
    <dbReference type="NCBI Taxonomy" id="132267"/>
    <lineage>
        <taxon>Bacteria</taxon>
        <taxon>Bacillati</taxon>
        <taxon>Bacillota</taxon>
        <taxon>Bacilli</taxon>
        <taxon>Bacillales</taxon>
        <taxon>Bacillaceae</taxon>
        <taxon>Bacillus</taxon>
        <taxon>Bacillus cereus group</taxon>
    </lineage>
</organism>
<dbReference type="EMBL" id="NFEH01000130">
    <property type="protein sequence ID" value="OTZ66370.1"/>
    <property type="molecule type" value="Genomic_DNA"/>
</dbReference>
<dbReference type="Proteomes" id="UP000195087">
    <property type="component" value="Unassembled WGS sequence"/>
</dbReference>
<evidence type="ECO:0000313" key="1">
    <source>
        <dbReference type="EMBL" id="OTZ66370.1"/>
    </source>
</evidence>
<protein>
    <submittedName>
        <fullName evidence="1">Uncharacterized protein</fullName>
    </submittedName>
</protein>
<gene>
    <name evidence="1" type="ORF">BK769_32845</name>
</gene>
<comment type="caution">
    <text evidence="1">The sequence shown here is derived from an EMBL/GenBank/DDBJ whole genome shotgun (WGS) entry which is preliminary data.</text>
</comment>
<accession>A0A9X6PMU9</accession>